<organism evidence="1 2">
    <name type="scientific">Methylobacterium radiotolerans</name>
    <dbReference type="NCBI Taxonomy" id="31998"/>
    <lineage>
        <taxon>Bacteria</taxon>
        <taxon>Pseudomonadati</taxon>
        <taxon>Pseudomonadota</taxon>
        <taxon>Alphaproteobacteria</taxon>
        <taxon>Hyphomicrobiales</taxon>
        <taxon>Methylobacteriaceae</taxon>
        <taxon>Methylobacterium</taxon>
    </lineage>
</organism>
<comment type="caution">
    <text evidence="1">The sequence shown here is derived from an EMBL/GenBank/DDBJ whole genome shotgun (WGS) entry which is preliminary data.</text>
</comment>
<evidence type="ECO:0000313" key="1">
    <source>
        <dbReference type="EMBL" id="MEE7458288.1"/>
    </source>
</evidence>
<dbReference type="EMBL" id="MLBY01000005">
    <property type="protein sequence ID" value="MEE7458288.1"/>
    <property type="molecule type" value="Genomic_DNA"/>
</dbReference>
<dbReference type="Proteomes" id="UP001349262">
    <property type="component" value="Unassembled WGS sequence"/>
</dbReference>
<proteinExistence type="predicted"/>
<keyword evidence="2" id="KW-1185">Reference proteome</keyword>
<evidence type="ECO:0008006" key="3">
    <source>
        <dbReference type="Google" id="ProtNLM"/>
    </source>
</evidence>
<name>A0ABU7TD51_9HYPH</name>
<protein>
    <recommendedName>
        <fullName evidence="3">NTP pyrophosphohydrolase MazG putative catalytic core domain-containing protein</fullName>
    </recommendedName>
</protein>
<sequence length="126" mass="13999">MEIRLEDLVRSAAAQARRLAAAFPGSGRKDDFPWAVIGPFDAQVRGHIERDRRIEDERDRVLIASVTLAETSGDDPEETIERARRQLVRAVDYLEEAVLRFGIVNREAARRGYGAAGEPVSTPPGE</sequence>
<gene>
    <name evidence="1" type="ORF">MRSR164_16385</name>
</gene>
<evidence type="ECO:0000313" key="2">
    <source>
        <dbReference type="Proteomes" id="UP001349262"/>
    </source>
</evidence>
<accession>A0ABU7TD51</accession>
<reference evidence="1 2" key="1">
    <citation type="journal article" date="2012" name="Genet. Mol. Biol.">
        <title>Analysis of 16S rRNA and mxaF genes revealing insights into Methylobacterium niche-specific plant association.</title>
        <authorList>
            <person name="Dourado M.N."/>
            <person name="Andreote F.D."/>
            <person name="Dini-Andreote F."/>
            <person name="Conti R."/>
            <person name="Araujo J.M."/>
            <person name="Araujo W.L."/>
        </authorList>
    </citation>
    <scope>NUCLEOTIDE SEQUENCE [LARGE SCALE GENOMIC DNA]</scope>
    <source>
        <strain evidence="1 2">SR1.6/4</strain>
    </source>
</reference>